<feature type="domain" description="Phage terminase large subunit N-terminal" evidence="1">
    <location>
        <begin position="34"/>
        <end position="195"/>
    </location>
</feature>
<evidence type="ECO:0000313" key="2">
    <source>
        <dbReference type="EMBL" id="EMB2810036.1"/>
    </source>
</evidence>
<dbReference type="AlphaFoldDB" id="A0AAI9GGM7"/>
<dbReference type="Proteomes" id="UP001289659">
    <property type="component" value="Unassembled WGS sequence"/>
</dbReference>
<feature type="non-terminal residue" evidence="2">
    <location>
        <position position="306"/>
    </location>
</feature>
<dbReference type="Gene3D" id="3.40.50.300">
    <property type="entry name" value="P-loop containing nucleotide triphosphate hydrolases"/>
    <property type="match status" value="1"/>
</dbReference>
<dbReference type="InterPro" id="IPR006437">
    <property type="entry name" value="Phage_terminase_lsu"/>
</dbReference>
<dbReference type="NCBIfam" id="TIGR01547">
    <property type="entry name" value="phage_term_2"/>
    <property type="match status" value="1"/>
</dbReference>
<name>A0AAI9GGM7_9ENTR</name>
<dbReference type="Gene3D" id="3.30.420.240">
    <property type="match status" value="1"/>
</dbReference>
<dbReference type="InterPro" id="IPR035412">
    <property type="entry name" value="Terminase_L_N"/>
</dbReference>
<dbReference type="InterPro" id="IPR052380">
    <property type="entry name" value="Viral_DNA_packaging_terminase"/>
</dbReference>
<evidence type="ECO:0000313" key="3">
    <source>
        <dbReference type="Proteomes" id="UP001289659"/>
    </source>
</evidence>
<accession>A0AAI9GGM7</accession>
<organism evidence="2 3">
    <name type="scientific">Enterobacter hormaechei subsp. hoffmannii</name>
    <dbReference type="NCBI Taxonomy" id="1812934"/>
    <lineage>
        <taxon>Bacteria</taxon>
        <taxon>Pseudomonadati</taxon>
        <taxon>Pseudomonadota</taxon>
        <taxon>Gammaproteobacteria</taxon>
        <taxon>Enterobacterales</taxon>
        <taxon>Enterobacteriaceae</taxon>
        <taxon>Enterobacter</taxon>
        <taxon>Enterobacter cloacae complex</taxon>
    </lineage>
</organism>
<proteinExistence type="predicted"/>
<sequence>MTNDIERREEWLCDAKKQANWMRIMRRLTTKPHRVKNLRGGRGSGKSWMVAEALIQLAVRYDLRFLCLRRVQKSIDASAHQLLCDTIRRLGYESEFTITNNSIKAKSGAAFRFLGFQSNLDSIKSIEGVDICWVEEAHAISPDAWEALTPTMRRPGAELWITFNPNYAWDETYVRFVLNAGEEWFIEEVNWYHNPHFGETLDKERLHCLKHYPDRYDNIWNGVPVSDLPGSVVNRGNLERLIVKPDSDLAKACRTGVKTAVLDVADEGDDDSVMAFFDGRFVYRMERLQARDPAQLAVQALKLAEE</sequence>
<gene>
    <name evidence="2" type="ORF">U8038_005043</name>
</gene>
<protein>
    <submittedName>
        <fullName evidence="2">PBSX family phage terminase large subunit</fullName>
    </submittedName>
</protein>
<dbReference type="InterPro" id="IPR027417">
    <property type="entry name" value="P-loop_NTPase"/>
</dbReference>
<dbReference type="PANTHER" id="PTHR39184:SF1">
    <property type="entry name" value="PBSX PHAGE TERMINASE LARGE SUBUNIT"/>
    <property type="match status" value="1"/>
</dbReference>
<dbReference type="PANTHER" id="PTHR39184">
    <property type="match status" value="1"/>
</dbReference>
<reference evidence="2" key="1">
    <citation type="submission" date="2023-12" db="EMBL/GenBank/DDBJ databases">
        <authorList>
            <consortium name="Clinical and Environmental Microbiology Branch: Whole genome sequencing antimicrobial resistance pathogens in the healthcare setting"/>
        </authorList>
    </citation>
    <scope>NUCLEOTIDE SEQUENCE</scope>
    <source>
        <strain evidence="2">Clinical</strain>
    </source>
</reference>
<dbReference type="Pfam" id="PF04466">
    <property type="entry name" value="Terminase_3"/>
    <property type="match status" value="1"/>
</dbReference>
<evidence type="ECO:0000259" key="1">
    <source>
        <dbReference type="Pfam" id="PF04466"/>
    </source>
</evidence>
<dbReference type="EMBL" id="ABPNFY010000051">
    <property type="protein sequence ID" value="EMB2810036.1"/>
    <property type="molecule type" value="Genomic_DNA"/>
</dbReference>
<comment type="caution">
    <text evidence="2">The sequence shown here is derived from an EMBL/GenBank/DDBJ whole genome shotgun (WGS) entry which is preliminary data.</text>
</comment>